<dbReference type="InterPro" id="IPR018878">
    <property type="entry name" value="ORF6C_dom"/>
</dbReference>
<dbReference type="AlphaFoldDB" id="A0A5A5U027"/>
<name>A0A5A5U027_LEUCI</name>
<accession>A0A5A5U027</accession>
<dbReference type="PROSITE" id="PS51750">
    <property type="entry name" value="BRO_N"/>
    <property type="match status" value="1"/>
</dbReference>
<dbReference type="RefSeq" id="WP_149333669.1">
    <property type="nucleotide sequence ID" value="NZ_BJJW01000002.1"/>
</dbReference>
<evidence type="ECO:0000313" key="2">
    <source>
        <dbReference type="EMBL" id="GDZ83074.1"/>
    </source>
</evidence>
<protein>
    <recommendedName>
        <fullName evidence="1">Bro-N domain-containing protein</fullName>
    </recommendedName>
</protein>
<evidence type="ECO:0000313" key="3">
    <source>
        <dbReference type="Proteomes" id="UP000323274"/>
    </source>
</evidence>
<sequence length="233" mass="26235">MSQEIKVFDNLKVKEENGQVLFDAETAAIGLGISDEKGGVTYVRWNRVNKYLFATSGESINRGDFITEPQFYKLAIKANNETAEKFQDWVTSEVLPAIRKTGSYSTQMTDLEKIALLAQETTQLNKRIDGVETKVDTYIENQALNATDYGSVNRAVNHRVYAYASIHHIPKSKVGPLFKDLGNQIKQVANVGNRSRIKSKDYDMVIRFIDTWEPSTATKAIIEQMSLDLDETA</sequence>
<organism evidence="2 3">
    <name type="scientific">Leuconostoc citreum</name>
    <dbReference type="NCBI Taxonomy" id="33964"/>
    <lineage>
        <taxon>Bacteria</taxon>
        <taxon>Bacillati</taxon>
        <taxon>Bacillota</taxon>
        <taxon>Bacilli</taxon>
        <taxon>Lactobacillales</taxon>
        <taxon>Lactobacillaceae</taxon>
        <taxon>Leuconostoc</taxon>
    </lineage>
</organism>
<proteinExistence type="predicted"/>
<dbReference type="SMART" id="SM01040">
    <property type="entry name" value="Bro-N"/>
    <property type="match status" value="1"/>
</dbReference>
<feature type="domain" description="Bro-N" evidence="1">
    <location>
        <begin position="1"/>
        <end position="102"/>
    </location>
</feature>
<evidence type="ECO:0000259" key="1">
    <source>
        <dbReference type="PROSITE" id="PS51750"/>
    </source>
</evidence>
<dbReference type="Proteomes" id="UP000323274">
    <property type="component" value="Unassembled WGS sequence"/>
</dbReference>
<dbReference type="InterPro" id="IPR003497">
    <property type="entry name" value="BRO_N_domain"/>
</dbReference>
<reference evidence="2 3" key="1">
    <citation type="submission" date="2019-04" db="EMBL/GenBank/DDBJ databases">
        <title>A pseudo-fructophilic Leuconostoc citreum strain F192-5 isolated from peel of satsuma mandarin: the first report for isolation and characterization of strain-dependent fructophilic-like characteristics.</title>
        <authorList>
            <person name="Maeno S."/>
            <person name="Tanizawa Y."/>
            <person name="Kajikawa A."/>
            <person name="Kanesaki Y."/>
            <person name="Kubota E."/>
            <person name="Arita M."/>
            <person name="Leon D."/>
            <person name="Endo A."/>
        </authorList>
    </citation>
    <scope>NUCLEOTIDE SEQUENCE [LARGE SCALE GENOMIC DNA]</scope>
    <source>
        <strain evidence="2 3">F192-5</strain>
    </source>
</reference>
<dbReference type="Pfam" id="PF10552">
    <property type="entry name" value="ORF6C"/>
    <property type="match status" value="1"/>
</dbReference>
<gene>
    <name evidence="2" type="ORF">LCIT_03160</name>
</gene>
<dbReference type="EMBL" id="BJJW01000002">
    <property type="protein sequence ID" value="GDZ83074.1"/>
    <property type="molecule type" value="Genomic_DNA"/>
</dbReference>
<dbReference type="Pfam" id="PF02498">
    <property type="entry name" value="Bro-N"/>
    <property type="match status" value="1"/>
</dbReference>
<comment type="caution">
    <text evidence="2">The sequence shown here is derived from an EMBL/GenBank/DDBJ whole genome shotgun (WGS) entry which is preliminary data.</text>
</comment>